<proteinExistence type="inferred from homology"/>
<dbReference type="Pfam" id="PF04552">
    <property type="entry name" value="Sigma54_DBD"/>
    <property type="match status" value="1"/>
</dbReference>
<dbReference type="AlphaFoldDB" id="A0A139SLY8"/>
<dbReference type="Proteomes" id="UP000070058">
    <property type="component" value="Unassembled WGS sequence"/>
</dbReference>
<feature type="domain" description="RNA polymerase sigma factor 54 DNA-binding" evidence="10">
    <location>
        <begin position="342"/>
        <end position="500"/>
    </location>
</feature>
<evidence type="ECO:0000256" key="2">
    <source>
        <dbReference type="ARBA" id="ARBA00022478"/>
    </source>
</evidence>
<evidence type="ECO:0000256" key="4">
    <source>
        <dbReference type="ARBA" id="ARBA00022695"/>
    </source>
</evidence>
<keyword evidence="13" id="KW-1185">Reference proteome</keyword>
<dbReference type="GO" id="GO:0003677">
    <property type="term" value="F:DNA binding"/>
    <property type="evidence" value="ECO:0007669"/>
    <property type="project" value="UniProtKB-KW"/>
</dbReference>
<gene>
    <name evidence="12" type="ORF">AXK11_06145</name>
</gene>
<name>A0A139SLY8_9BACT</name>
<dbReference type="PANTHER" id="PTHR32248:SF4">
    <property type="entry name" value="RNA POLYMERASE SIGMA-54 FACTOR"/>
    <property type="match status" value="1"/>
</dbReference>
<evidence type="ECO:0000256" key="3">
    <source>
        <dbReference type="ARBA" id="ARBA00022679"/>
    </source>
</evidence>
<evidence type="ECO:0000256" key="5">
    <source>
        <dbReference type="ARBA" id="ARBA00023015"/>
    </source>
</evidence>
<dbReference type="GO" id="GO:0000428">
    <property type="term" value="C:DNA-directed RNA polymerase complex"/>
    <property type="evidence" value="ECO:0007669"/>
    <property type="project" value="UniProtKB-KW"/>
</dbReference>
<keyword evidence="6" id="KW-0731">Sigma factor</keyword>
<keyword evidence="7" id="KW-0238">DNA-binding</keyword>
<dbReference type="GO" id="GO:0016987">
    <property type="term" value="F:sigma factor activity"/>
    <property type="evidence" value="ECO:0007669"/>
    <property type="project" value="UniProtKB-KW"/>
</dbReference>
<dbReference type="PRINTS" id="PR00045">
    <property type="entry name" value="SIGMA54FCT"/>
</dbReference>
<dbReference type="PIRSF" id="PIRSF000774">
    <property type="entry name" value="RpoN"/>
    <property type="match status" value="1"/>
</dbReference>
<evidence type="ECO:0000313" key="12">
    <source>
        <dbReference type="EMBL" id="KXU35565.1"/>
    </source>
</evidence>
<evidence type="ECO:0000256" key="1">
    <source>
        <dbReference type="ARBA" id="ARBA00008798"/>
    </source>
</evidence>
<dbReference type="STRING" id="1548207.AXK11_06145"/>
<evidence type="ECO:0000256" key="7">
    <source>
        <dbReference type="ARBA" id="ARBA00023125"/>
    </source>
</evidence>
<keyword evidence="4" id="KW-0548">Nucleotidyltransferase</keyword>
<dbReference type="PANTHER" id="PTHR32248">
    <property type="entry name" value="RNA POLYMERASE SIGMA-54 FACTOR"/>
    <property type="match status" value="1"/>
</dbReference>
<dbReference type="Gene3D" id="1.10.10.1330">
    <property type="entry name" value="RNA polymerase sigma-54 factor, core-binding domain"/>
    <property type="match status" value="1"/>
</dbReference>
<dbReference type="GO" id="GO:0006352">
    <property type="term" value="P:DNA-templated transcription initiation"/>
    <property type="evidence" value="ECO:0007669"/>
    <property type="project" value="InterPro"/>
</dbReference>
<keyword evidence="2" id="KW-0240">DNA-directed RNA polymerase</keyword>
<dbReference type="EMBL" id="LSZQ01000046">
    <property type="protein sequence ID" value="KXU35565.1"/>
    <property type="molecule type" value="Genomic_DNA"/>
</dbReference>
<comment type="similarity">
    <text evidence="1">Belongs to the sigma-54 factor family.</text>
</comment>
<dbReference type="GO" id="GO:0016779">
    <property type="term" value="F:nucleotidyltransferase activity"/>
    <property type="evidence" value="ECO:0007669"/>
    <property type="project" value="UniProtKB-KW"/>
</dbReference>
<evidence type="ECO:0000256" key="9">
    <source>
        <dbReference type="SAM" id="MobiDB-lite"/>
    </source>
</evidence>
<keyword evidence="5" id="KW-0805">Transcription regulation</keyword>
<keyword evidence="8" id="KW-0804">Transcription</keyword>
<dbReference type="InterPro" id="IPR007046">
    <property type="entry name" value="RNA_pol_sigma_54_core-bd"/>
</dbReference>
<reference evidence="13" key="1">
    <citation type="submission" date="2016-02" db="EMBL/GenBank/DDBJ databases">
        <authorList>
            <person name="Sanders J.G."/>
            <person name="Lin J.Y."/>
            <person name="Wertz J.T."/>
            <person name="Russell J.A."/>
            <person name="Moreau C.S."/>
            <person name="Powell S."/>
        </authorList>
    </citation>
    <scope>NUCLEOTIDE SEQUENCE [LARGE SCALE GENOMIC DNA]</scope>
    <source>
        <strain evidence="13">CAG34</strain>
    </source>
</reference>
<evidence type="ECO:0000256" key="8">
    <source>
        <dbReference type="ARBA" id="ARBA00023163"/>
    </source>
</evidence>
<dbReference type="NCBIfam" id="TIGR02395">
    <property type="entry name" value="rpoN_sigma"/>
    <property type="match status" value="1"/>
</dbReference>
<feature type="domain" description="RNA polymerase sigma factor 54 core-binding" evidence="11">
    <location>
        <begin position="133"/>
        <end position="327"/>
    </location>
</feature>
<dbReference type="RefSeq" id="WP_068630278.1">
    <property type="nucleotide sequence ID" value="NZ_LSZQ01000046.1"/>
</dbReference>
<evidence type="ECO:0000313" key="13">
    <source>
        <dbReference type="Proteomes" id="UP000070058"/>
    </source>
</evidence>
<comment type="caution">
    <text evidence="12">The sequence shown here is derived from an EMBL/GenBank/DDBJ whole genome shotgun (WGS) entry which is preliminary data.</text>
</comment>
<sequence length="501" mass="55327">MNRPSIYQDQQQRQTQALILAPRMQQALKILQVAATDLHAEIQDELQKNPTLEELPADDILSLDAPEVPPQTGPTQAAESSEIAAVLAAPEADDSAAPELDFPKQADPLGGDVAQPPASYSSQDAERREHFFNSLVAPPPSLQEHLAGQAALADLPHTQAEALHYLIGVVDERGWLSQSLEEAAQQSGCALSDIEAAAAVLRGFDPPGVGAQSLAECLLLQLGAKERENAQTPDGNSLAARIIAQHFELLTRRHIPELARKLGAPPETVRQAIEVISKLDPAPGRRFAVDDNRIIEPDIEVFKTPDGQWHLSLSRRYIPRLRISGTYRELIAKGSLAPEERDYLRERMQSGRALIDAIEQRQHTVERLARELLTRQRDFFEKGPAHLHPLTMTQVAEKLGVHETTISRAAANKFIKTPHGLFPLRHFFTSGYRDESGGEIANTSVKELIADWIAAEDKAAPLSDQAILEKLQTRGLSLARRTVTKYREELGLPPSSQRKQW</sequence>
<protein>
    <submittedName>
        <fullName evidence="12">RNA polymerase sigma-54 factor</fullName>
    </submittedName>
</protein>
<dbReference type="InterPro" id="IPR038709">
    <property type="entry name" value="RpoN_core-bd_sf"/>
</dbReference>
<evidence type="ECO:0000259" key="10">
    <source>
        <dbReference type="Pfam" id="PF04552"/>
    </source>
</evidence>
<accession>A0A139SLY8</accession>
<evidence type="ECO:0000259" key="11">
    <source>
        <dbReference type="Pfam" id="PF04963"/>
    </source>
</evidence>
<dbReference type="GO" id="GO:0001216">
    <property type="term" value="F:DNA-binding transcription activator activity"/>
    <property type="evidence" value="ECO:0007669"/>
    <property type="project" value="InterPro"/>
</dbReference>
<dbReference type="Pfam" id="PF00309">
    <property type="entry name" value="Sigma54_AID"/>
    <property type="match status" value="1"/>
</dbReference>
<dbReference type="Pfam" id="PF04963">
    <property type="entry name" value="Sigma54_CBD"/>
    <property type="match status" value="1"/>
</dbReference>
<dbReference type="InterPro" id="IPR007634">
    <property type="entry name" value="RNA_pol_sigma_54_DNA-bd"/>
</dbReference>
<dbReference type="PROSITE" id="PS00718">
    <property type="entry name" value="SIGMA54_2"/>
    <property type="match status" value="1"/>
</dbReference>
<organism evidence="12 13">
    <name type="scientific">Cephaloticoccus primus</name>
    <dbReference type="NCBI Taxonomy" id="1548207"/>
    <lineage>
        <taxon>Bacteria</taxon>
        <taxon>Pseudomonadati</taxon>
        <taxon>Verrucomicrobiota</taxon>
        <taxon>Opitutia</taxon>
        <taxon>Opitutales</taxon>
        <taxon>Opitutaceae</taxon>
        <taxon>Cephaloticoccus</taxon>
    </lineage>
</organism>
<feature type="region of interest" description="Disordered" evidence="9">
    <location>
        <begin position="47"/>
        <end position="126"/>
    </location>
</feature>
<dbReference type="PROSITE" id="PS50044">
    <property type="entry name" value="SIGMA54_3"/>
    <property type="match status" value="1"/>
</dbReference>
<dbReference type="OrthoDB" id="9814402at2"/>
<dbReference type="Gene3D" id="1.10.10.60">
    <property type="entry name" value="Homeodomain-like"/>
    <property type="match status" value="1"/>
</dbReference>
<evidence type="ECO:0000256" key="6">
    <source>
        <dbReference type="ARBA" id="ARBA00023082"/>
    </source>
</evidence>
<keyword evidence="3" id="KW-0808">Transferase</keyword>
<dbReference type="InterPro" id="IPR000394">
    <property type="entry name" value="RNA_pol_sigma_54"/>
</dbReference>